<evidence type="ECO:0000313" key="3">
    <source>
        <dbReference type="EMBL" id="KAK4383567.1"/>
    </source>
</evidence>
<dbReference type="Pfam" id="PF00078">
    <property type="entry name" value="RVT_1"/>
    <property type="match status" value="1"/>
</dbReference>
<dbReference type="GO" id="GO:0003676">
    <property type="term" value="F:nucleic acid binding"/>
    <property type="evidence" value="ECO:0007669"/>
    <property type="project" value="InterPro"/>
</dbReference>
<dbReference type="PANTHER" id="PTHR24559">
    <property type="entry name" value="TRANSPOSON TY3-I GAG-POL POLYPROTEIN"/>
    <property type="match status" value="1"/>
</dbReference>
<dbReference type="Gene3D" id="3.30.70.270">
    <property type="match status" value="2"/>
</dbReference>
<dbReference type="Proteomes" id="UP001289374">
    <property type="component" value="Unassembled WGS sequence"/>
</dbReference>
<reference evidence="3" key="1">
    <citation type="submission" date="2020-06" db="EMBL/GenBank/DDBJ databases">
        <authorList>
            <person name="Li T."/>
            <person name="Hu X."/>
            <person name="Zhang T."/>
            <person name="Song X."/>
            <person name="Zhang H."/>
            <person name="Dai N."/>
            <person name="Sheng W."/>
            <person name="Hou X."/>
            <person name="Wei L."/>
        </authorList>
    </citation>
    <scope>NUCLEOTIDE SEQUENCE</scope>
    <source>
        <strain evidence="3">K16</strain>
        <tissue evidence="3">Leaf</tissue>
    </source>
</reference>
<protein>
    <recommendedName>
        <fullName evidence="5">Reverse transcriptase domain-containing protein</fullName>
    </recommendedName>
</protein>
<dbReference type="EMBL" id="JACGWL010000550">
    <property type="protein sequence ID" value="KAK4383567.1"/>
    <property type="molecule type" value="Genomic_DNA"/>
</dbReference>
<dbReference type="SUPFAM" id="SSF56672">
    <property type="entry name" value="DNA/RNA polymerases"/>
    <property type="match status" value="1"/>
</dbReference>
<evidence type="ECO:0000313" key="4">
    <source>
        <dbReference type="Proteomes" id="UP001289374"/>
    </source>
</evidence>
<evidence type="ECO:0000259" key="2">
    <source>
        <dbReference type="Pfam" id="PF17919"/>
    </source>
</evidence>
<feature type="domain" description="Reverse transcriptase" evidence="1">
    <location>
        <begin position="71"/>
        <end position="174"/>
    </location>
</feature>
<evidence type="ECO:0000259" key="1">
    <source>
        <dbReference type="Pfam" id="PF00078"/>
    </source>
</evidence>
<proteinExistence type="predicted"/>
<gene>
    <name evidence="3" type="ORF">Sango_2764100</name>
</gene>
<dbReference type="InterPro" id="IPR043128">
    <property type="entry name" value="Rev_trsase/Diguanyl_cyclase"/>
</dbReference>
<dbReference type="InterPro" id="IPR036397">
    <property type="entry name" value="RNaseH_sf"/>
</dbReference>
<evidence type="ECO:0008006" key="5">
    <source>
        <dbReference type="Google" id="ProtNLM"/>
    </source>
</evidence>
<reference evidence="3" key="2">
    <citation type="journal article" date="2024" name="Plant">
        <title>Genomic evolution and insights into agronomic trait innovations of Sesamum species.</title>
        <authorList>
            <person name="Miao H."/>
            <person name="Wang L."/>
            <person name="Qu L."/>
            <person name="Liu H."/>
            <person name="Sun Y."/>
            <person name="Le M."/>
            <person name="Wang Q."/>
            <person name="Wei S."/>
            <person name="Zheng Y."/>
            <person name="Lin W."/>
            <person name="Duan Y."/>
            <person name="Cao H."/>
            <person name="Xiong S."/>
            <person name="Wang X."/>
            <person name="Wei L."/>
            <person name="Li C."/>
            <person name="Ma Q."/>
            <person name="Ju M."/>
            <person name="Zhao R."/>
            <person name="Li G."/>
            <person name="Mu C."/>
            <person name="Tian Q."/>
            <person name="Mei H."/>
            <person name="Zhang T."/>
            <person name="Gao T."/>
            <person name="Zhang H."/>
        </authorList>
    </citation>
    <scope>NUCLEOTIDE SEQUENCE</scope>
    <source>
        <strain evidence="3">K16</strain>
    </source>
</reference>
<dbReference type="Gene3D" id="3.30.420.10">
    <property type="entry name" value="Ribonuclease H-like superfamily/Ribonuclease H"/>
    <property type="match status" value="1"/>
</dbReference>
<dbReference type="InterPro" id="IPR053134">
    <property type="entry name" value="RNA-dir_DNA_polymerase"/>
</dbReference>
<name>A0AAE1T9C7_9LAMI</name>
<accession>A0AAE1T9C7</accession>
<dbReference type="InterPro" id="IPR000477">
    <property type="entry name" value="RT_dom"/>
</dbReference>
<dbReference type="InterPro" id="IPR041577">
    <property type="entry name" value="RT_RNaseH_2"/>
</dbReference>
<feature type="domain" description="Reverse transcriptase/retrotransposon-derived protein RNase H-like" evidence="2">
    <location>
        <begin position="240"/>
        <end position="307"/>
    </location>
</feature>
<dbReference type="Gene3D" id="3.10.10.10">
    <property type="entry name" value="HIV Type 1 Reverse Transcriptase, subunit A, domain 1"/>
    <property type="match status" value="1"/>
</dbReference>
<dbReference type="InterPro" id="IPR043502">
    <property type="entry name" value="DNA/RNA_pol_sf"/>
</dbReference>
<organism evidence="3 4">
    <name type="scientific">Sesamum angolense</name>
    <dbReference type="NCBI Taxonomy" id="2727404"/>
    <lineage>
        <taxon>Eukaryota</taxon>
        <taxon>Viridiplantae</taxon>
        <taxon>Streptophyta</taxon>
        <taxon>Embryophyta</taxon>
        <taxon>Tracheophyta</taxon>
        <taxon>Spermatophyta</taxon>
        <taxon>Magnoliopsida</taxon>
        <taxon>eudicotyledons</taxon>
        <taxon>Gunneridae</taxon>
        <taxon>Pentapetalae</taxon>
        <taxon>asterids</taxon>
        <taxon>lamiids</taxon>
        <taxon>Lamiales</taxon>
        <taxon>Pedaliaceae</taxon>
        <taxon>Sesamum</taxon>
    </lineage>
</organism>
<comment type="caution">
    <text evidence="3">The sequence shown here is derived from an EMBL/GenBank/DDBJ whole genome shotgun (WGS) entry which is preliminary data.</text>
</comment>
<sequence>MVFFLVVDMPSAYNLILGRPALNTFQAVISTYHMKLKFPIRDSMGEVKGDRYTAWKCYVEAIKNSNSKMEGYHQIALNPDDQKRVSFITSGRTYCYFGFKNAGVTYQCLVDHMFHEQLGRNMEVYIDDMLVKNRQMDQHLVDLAEAFGTLRKFHMKLRPAKCAFGRSGKFLGYMVIEKIIEVNLEQIRAIQEMKHPTNLNEIQRLAERIVALSRFISRSVERSLLFFKALWKTKDFDSDKECQQTFQDLKRYLAQLPLLTKPTPGETLNIYLTAIHQTVSSVLIKEKEGHQKPIYYVSKVLHRAEQRGARVILTSPQGDELQYALRFGFKPSNNETEYEALITSIIIALDAGARNLISYYDS</sequence>
<dbReference type="CDD" id="cd01647">
    <property type="entry name" value="RT_LTR"/>
    <property type="match status" value="1"/>
</dbReference>
<keyword evidence="4" id="KW-1185">Reference proteome</keyword>
<dbReference type="PANTHER" id="PTHR24559:SF444">
    <property type="entry name" value="REVERSE TRANSCRIPTASE DOMAIN-CONTAINING PROTEIN"/>
    <property type="match status" value="1"/>
</dbReference>
<dbReference type="AlphaFoldDB" id="A0AAE1T9C7"/>
<dbReference type="Pfam" id="PF17919">
    <property type="entry name" value="RT_RNaseH_2"/>
    <property type="match status" value="1"/>
</dbReference>